<gene>
    <name evidence="5" type="primary">spsA_2</name>
    <name evidence="5" type="ORF">ERS852471_01960</name>
</gene>
<dbReference type="AlphaFoldDB" id="A0A174GU29"/>
<dbReference type="InterPro" id="IPR050834">
    <property type="entry name" value="Glycosyltransf_2"/>
</dbReference>
<comment type="similarity">
    <text evidence="1">Belongs to the glycosyltransferase 2 family.</text>
</comment>
<organism evidence="5 6">
    <name type="scientific">Clostridium disporicum</name>
    <dbReference type="NCBI Taxonomy" id="84024"/>
    <lineage>
        <taxon>Bacteria</taxon>
        <taxon>Bacillati</taxon>
        <taxon>Bacillota</taxon>
        <taxon>Clostridia</taxon>
        <taxon>Eubacteriales</taxon>
        <taxon>Clostridiaceae</taxon>
        <taxon>Clostridium</taxon>
    </lineage>
</organism>
<reference evidence="5 6" key="1">
    <citation type="submission" date="2015-09" db="EMBL/GenBank/DDBJ databases">
        <authorList>
            <consortium name="Pathogen Informatics"/>
        </authorList>
    </citation>
    <scope>NUCLEOTIDE SEQUENCE [LARGE SCALE GENOMIC DNA]</scope>
    <source>
        <strain evidence="5 6">2789STDY5834856</strain>
    </source>
</reference>
<dbReference type="CDD" id="cd00761">
    <property type="entry name" value="Glyco_tranf_GTA_type"/>
    <property type="match status" value="1"/>
</dbReference>
<proteinExistence type="inferred from homology"/>
<evidence type="ECO:0000256" key="1">
    <source>
        <dbReference type="ARBA" id="ARBA00006739"/>
    </source>
</evidence>
<dbReference type="Proteomes" id="UP000095594">
    <property type="component" value="Unassembled WGS sequence"/>
</dbReference>
<evidence type="ECO:0000313" key="6">
    <source>
        <dbReference type="Proteomes" id="UP000095594"/>
    </source>
</evidence>
<keyword evidence="2 5" id="KW-0328">Glycosyltransferase</keyword>
<dbReference type="Gene3D" id="3.90.550.10">
    <property type="entry name" value="Spore Coat Polysaccharide Biosynthesis Protein SpsA, Chain A"/>
    <property type="match status" value="1"/>
</dbReference>
<dbReference type="PANTHER" id="PTHR43685:SF5">
    <property type="entry name" value="GLYCOSYLTRANSFERASE EPSE-RELATED"/>
    <property type="match status" value="1"/>
</dbReference>
<dbReference type="GO" id="GO:0016757">
    <property type="term" value="F:glycosyltransferase activity"/>
    <property type="evidence" value="ECO:0007669"/>
    <property type="project" value="UniProtKB-KW"/>
</dbReference>
<sequence>MMVNNQKVSIIMGIYNCEDTLAESIESVVNQTYDNWELIMCDDCSRDKTYDIAQKYQEMYPNKIKVIKNERNITLGPTLNKCLKYASGEYVARHDGDDLYKKDKLEKQVKFLNQNRQYDLVGTGMNVFDENGFYGTRIPKEKPVSKDLMKGSTFAHATIMARDYVYIELNGYSEKNNRRGVEDYDLWFRFFKKGYIGYNLQEALYDVREDRGAYKRKNIKRRFNEIKTMLSGRALLGLDLKYSVYIIKPIITIITPKLLLRMYAERKMNKVSK</sequence>
<dbReference type="RefSeq" id="WP_055266088.1">
    <property type="nucleotide sequence ID" value="NZ_CABIXQ010000012.1"/>
</dbReference>
<dbReference type="EC" id="2.4.1.-" evidence="5"/>
<evidence type="ECO:0000313" key="5">
    <source>
        <dbReference type="EMBL" id="CUO64717.1"/>
    </source>
</evidence>
<evidence type="ECO:0000256" key="2">
    <source>
        <dbReference type="ARBA" id="ARBA00022676"/>
    </source>
</evidence>
<evidence type="ECO:0000259" key="4">
    <source>
        <dbReference type="Pfam" id="PF00535"/>
    </source>
</evidence>
<keyword evidence="3 5" id="KW-0808">Transferase</keyword>
<dbReference type="EMBL" id="CYZX01000012">
    <property type="protein sequence ID" value="CUO64717.1"/>
    <property type="molecule type" value="Genomic_DNA"/>
</dbReference>
<dbReference type="SUPFAM" id="SSF53448">
    <property type="entry name" value="Nucleotide-diphospho-sugar transferases"/>
    <property type="match status" value="1"/>
</dbReference>
<dbReference type="InterPro" id="IPR001173">
    <property type="entry name" value="Glyco_trans_2-like"/>
</dbReference>
<dbReference type="InterPro" id="IPR029044">
    <property type="entry name" value="Nucleotide-diphossugar_trans"/>
</dbReference>
<protein>
    <submittedName>
        <fullName evidence="5">Putative glycosyltransferase</fullName>
        <ecNumber evidence="5">2.4.1.-</ecNumber>
    </submittedName>
</protein>
<evidence type="ECO:0000256" key="3">
    <source>
        <dbReference type="ARBA" id="ARBA00022679"/>
    </source>
</evidence>
<accession>A0A174GU29</accession>
<dbReference type="PANTHER" id="PTHR43685">
    <property type="entry name" value="GLYCOSYLTRANSFERASE"/>
    <property type="match status" value="1"/>
</dbReference>
<name>A0A174GU29_9CLOT</name>
<dbReference type="OrthoDB" id="9785185at2"/>
<feature type="domain" description="Glycosyltransferase 2-like" evidence="4">
    <location>
        <begin position="9"/>
        <end position="139"/>
    </location>
</feature>
<dbReference type="Pfam" id="PF00535">
    <property type="entry name" value="Glycos_transf_2"/>
    <property type="match status" value="1"/>
</dbReference>